<dbReference type="InterPro" id="IPR008333">
    <property type="entry name" value="Cbr1-like_FAD-bd_dom"/>
</dbReference>
<dbReference type="Gene3D" id="3.40.50.80">
    <property type="entry name" value="Nucleotide-binding domain of ferredoxin-NADP reductase (FNR) module"/>
    <property type="match status" value="1"/>
</dbReference>
<reference evidence="2 3" key="1">
    <citation type="journal article" date="2019" name="Sci. Rep.">
        <title>Sulfobacillus thermotolerans: new insights into resistance and metabolic capacities of acidophilic chemolithotrophs.</title>
        <authorList>
            <person name="Panyushkina A.E."/>
            <person name="Babenko V.V."/>
            <person name="Nikitina A.S."/>
            <person name="Selezneva O.V."/>
            <person name="Tsaplina I.A."/>
            <person name="Letarova M.A."/>
            <person name="Kostryukova E.S."/>
            <person name="Letarov A.V."/>
        </authorList>
    </citation>
    <scope>NUCLEOTIDE SEQUENCE [LARGE SCALE GENOMIC DNA]</scope>
    <source>
        <strain evidence="2 3">Kr1</strain>
    </source>
</reference>
<proteinExistence type="predicted"/>
<evidence type="ECO:0000313" key="3">
    <source>
        <dbReference type="Proteomes" id="UP000325292"/>
    </source>
</evidence>
<dbReference type="PANTHER" id="PTHR43513:SF3">
    <property type="entry name" value="DIHYDROOROTATE DEHYDROGENASE B (NAD(+)), ELECTRON TRANSFER SUBUNIT-RELATED"/>
    <property type="match status" value="1"/>
</dbReference>
<dbReference type="Pfam" id="PF10418">
    <property type="entry name" value="DHODB_Fe-S_bind"/>
    <property type="match status" value="1"/>
</dbReference>
<keyword evidence="3" id="KW-1185">Reference proteome</keyword>
<dbReference type="InterPro" id="IPR017927">
    <property type="entry name" value="FAD-bd_FR_type"/>
</dbReference>
<dbReference type="Pfam" id="PF00970">
    <property type="entry name" value="FAD_binding_6"/>
    <property type="match status" value="1"/>
</dbReference>
<dbReference type="PANTHER" id="PTHR43513">
    <property type="entry name" value="DIHYDROOROTATE DEHYDROGENASE B (NAD(+)), ELECTRON TRANSFER SUBUNIT"/>
    <property type="match status" value="1"/>
</dbReference>
<organism evidence="2 3">
    <name type="scientific">Sulfobacillus thermotolerans</name>
    <dbReference type="NCBI Taxonomy" id="338644"/>
    <lineage>
        <taxon>Bacteria</taxon>
        <taxon>Bacillati</taxon>
        <taxon>Bacillota</taxon>
        <taxon>Clostridia</taxon>
        <taxon>Eubacteriales</taxon>
        <taxon>Clostridiales Family XVII. Incertae Sedis</taxon>
        <taxon>Sulfobacillus</taxon>
    </lineage>
</organism>
<dbReference type="InterPro" id="IPR019480">
    <property type="entry name" value="Dihydroorotate_DH_Fe-S-bd"/>
</dbReference>
<dbReference type="InterPro" id="IPR050353">
    <property type="entry name" value="PyrK_electron_transfer"/>
</dbReference>
<dbReference type="PROSITE" id="PS51384">
    <property type="entry name" value="FAD_FR"/>
    <property type="match status" value="1"/>
</dbReference>
<accession>A0ABM6RP18</accession>
<dbReference type="InterPro" id="IPR017938">
    <property type="entry name" value="Riboflavin_synthase-like_b-brl"/>
</dbReference>
<dbReference type="InterPro" id="IPR012165">
    <property type="entry name" value="Cyt_c3_hydrogenase_gsu"/>
</dbReference>
<dbReference type="InterPro" id="IPR039261">
    <property type="entry name" value="FNR_nucleotide-bd"/>
</dbReference>
<dbReference type="SUPFAM" id="SSF63380">
    <property type="entry name" value="Riboflavin synthase domain-like"/>
    <property type="match status" value="1"/>
</dbReference>
<protein>
    <recommendedName>
        <fullName evidence="1">FAD-binding FR-type domain-containing protein</fullName>
    </recommendedName>
</protein>
<dbReference type="PIRSF" id="PIRSF006816">
    <property type="entry name" value="Cyc3_hyd_g"/>
    <property type="match status" value="1"/>
</dbReference>
<dbReference type="SUPFAM" id="SSF52343">
    <property type="entry name" value="Ferredoxin reductase-like, C-terminal NADP-linked domain"/>
    <property type="match status" value="1"/>
</dbReference>
<evidence type="ECO:0000259" key="1">
    <source>
        <dbReference type="PROSITE" id="PS51384"/>
    </source>
</evidence>
<feature type="domain" description="FAD-binding FR-type" evidence="1">
    <location>
        <begin position="3"/>
        <end position="101"/>
    </location>
</feature>
<name>A0ABM6RP18_9FIRM</name>
<gene>
    <name evidence="2" type="ORF">BXT84_03440</name>
</gene>
<sequence length="249" mass="27103">MSWAREMATVYSCVHLDDTVARLEIESPDVARAMNPGQFVMVRPEQSSLLPRAMAPSEWDPVKGRVILYIRIVGPGTQALSALQHGDRLMVIGPLGTPVRPEEGAWALLGRGVGITPLLPVAKELGRRGHDVRIYLSARAQHLLLEADAFAAIGPVTCHVDGQGASSVSLQFIKDLQDGYRPRRVLVCGSRRLTAQVAAWQGVYGYEAQVFLEEKMACGIGWCKGCATGPEWHLLCVDGPTRPIEEGLL</sequence>
<dbReference type="Proteomes" id="UP000325292">
    <property type="component" value="Chromosome"/>
</dbReference>
<evidence type="ECO:0000313" key="2">
    <source>
        <dbReference type="EMBL" id="AUW93123.1"/>
    </source>
</evidence>
<dbReference type="Gene3D" id="2.40.30.10">
    <property type="entry name" value="Translation factors"/>
    <property type="match status" value="1"/>
</dbReference>
<dbReference type="EMBL" id="CP019454">
    <property type="protein sequence ID" value="AUW93123.1"/>
    <property type="molecule type" value="Genomic_DNA"/>
</dbReference>